<feature type="compositionally biased region" description="Basic residues" evidence="1">
    <location>
        <begin position="743"/>
        <end position="752"/>
    </location>
</feature>
<feature type="region of interest" description="Disordered" evidence="1">
    <location>
        <begin position="720"/>
        <end position="752"/>
    </location>
</feature>
<evidence type="ECO:0000313" key="3">
    <source>
        <dbReference type="Proteomes" id="UP000279259"/>
    </source>
</evidence>
<feature type="region of interest" description="Disordered" evidence="1">
    <location>
        <begin position="625"/>
        <end position="675"/>
    </location>
</feature>
<feature type="region of interest" description="Disordered" evidence="1">
    <location>
        <begin position="40"/>
        <end position="73"/>
    </location>
</feature>
<dbReference type="OrthoDB" id="2575228at2759"/>
<feature type="region of interest" description="Disordered" evidence="1">
    <location>
        <begin position="114"/>
        <end position="138"/>
    </location>
</feature>
<gene>
    <name evidence="2" type="ORF">EHS25_006016</name>
</gene>
<protein>
    <submittedName>
        <fullName evidence="2">Uncharacterized protein</fullName>
    </submittedName>
</protein>
<name>A0A427XTP9_9TREE</name>
<comment type="caution">
    <text evidence="2">The sequence shown here is derived from an EMBL/GenBank/DDBJ whole genome shotgun (WGS) entry which is preliminary data.</text>
</comment>
<accession>A0A427XTP9</accession>
<feature type="compositionally biased region" description="Polar residues" evidence="1">
    <location>
        <begin position="119"/>
        <end position="138"/>
    </location>
</feature>
<keyword evidence="3" id="KW-1185">Reference proteome</keyword>
<dbReference type="AlphaFoldDB" id="A0A427XTP9"/>
<feature type="compositionally biased region" description="Low complexity" evidence="1">
    <location>
        <begin position="720"/>
        <end position="741"/>
    </location>
</feature>
<dbReference type="STRING" id="1890683.A0A427XTP9"/>
<dbReference type="Proteomes" id="UP000279259">
    <property type="component" value="Unassembled WGS sequence"/>
</dbReference>
<evidence type="ECO:0000256" key="1">
    <source>
        <dbReference type="SAM" id="MobiDB-lite"/>
    </source>
</evidence>
<proteinExistence type="predicted"/>
<organism evidence="2 3">
    <name type="scientific">Saitozyma podzolica</name>
    <dbReference type="NCBI Taxonomy" id="1890683"/>
    <lineage>
        <taxon>Eukaryota</taxon>
        <taxon>Fungi</taxon>
        <taxon>Dikarya</taxon>
        <taxon>Basidiomycota</taxon>
        <taxon>Agaricomycotina</taxon>
        <taxon>Tremellomycetes</taxon>
        <taxon>Tremellales</taxon>
        <taxon>Trimorphomycetaceae</taxon>
        <taxon>Saitozyma</taxon>
    </lineage>
</organism>
<reference evidence="2 3" key="1">
    <citation type="submission" date="2018-11" db="EMBL/GenBank/DDBJ databases">
        <title>Genome sequence of Saitozyma podzolica DSM 27192.</title>
        <authorList>
            <person name="Aliyu H."/>
            <person name="Gorte O."/>
            <person name="Ochsenreither K."/>
        </authorList>
    </citation>
    <scope>NUCLEOTIDE SEQUENCE [LARGE SCALE GENOMIC DNA]</scope>
    <source>
        <strain evidence="2 3">DSM 27192</strain>
    </source>
</reference>
<evidence type="ECO:0000313" key="2">
    <source>
        <dbReference type="EMBL" id="RSH82306.1"/>
    </source>
</evidence>
<feature type="region of interest" description="Disordered" evidence="1">
    <location>
        <begin position="351"/>
        <end position="371"/>
    </location>
</feature>
<sequence>MDSLFEPGYFDPLESSSSSFLSFSSFADLASSAPSPFDFTSSWDVPSGSKNPTTGLPRSTPNSETDSQLSSPSDPFEIVSAAFEASTPVAEIGIFHTPSKAGPSKLSLADGQMVMGHRPSTSSEWGTPVTPSLSSKSSDSVHAFVTPTDFLLPSGVVQGFSWDDASVSLSTSSYTPPTPTPLRVASNPTLGSAPKSLKALKAVTSMPALKEEEQTSAFQWFDGTELTPTSSGDVKQLLSRSEDNLIDDTLVGEFDWAFGTYGLGEAVPAESTLFAAFQDTDLSSATTLNNGTEQAPLGVTLAATSSSVAPMSWISTSSQDVDVPILDLTDPLSTYPGGNGYTTVDFAAVMPPSSSNGDDRPSSAPGLNGVEGLGLMSAPMAETMSRRPLLLCSQQIPANPPAPAPLYTTAPQVYPLGPAHVPRVAPTPVAATPSTLSQRRPSRNLTIQINSPTFPTYTPAAVAPALVQPVTPQPVIFSQTAGSSSTIPMARAGTQPLPMTRKLSGMSNASMPNTTPPMGATHHVHGQPVGQIVNGMPQVQRLRRQAAVRRVSSADAPVMQSMSGYTVQQPSIMGWAGQPVAVSPNGAGAHSALTSAPLMTVHPPPMIYGAGAYGTSPHRVHPPPYPGTMRPIARMPSSPARLGQRKASTASPSKRPPSGKRRATPSGGGFSWGEATFINFTPDDAEKLLTGVAPSGSQSKRKREEDAAAAKAAAVAVAASAAVVSSSSSNGSSSDAEADAGSPRKRSRSSEE</sequence>
<dbReference type="EMBL" id="RSCD01000027">
    <property type="protein sequence ID" value="RSH82306.1"/>
    <property type="molecule type" value="Genomic_DNA"/>
</dbReference>